<sequence>MVGPQRDTQPASERLVVIDASVRTARSAHTLGCHTVFVQRPGAPVHELVDDFSGYYNVDFTGETFEGFVLEVLRPLAPTAVVSLSDDGVLPAALANSLLGTPGTQADVLRRLTAGAVSGEADGTGEWSAYTFSEAGAHRWVALLDEGTQPTLLEHVVPERRLTSGEYDAVEAALTGFLDAAGLENGPARIRLRSRDGEVRVLGAAPTAGTDEEAELVRRLTGFDLVRASLGRALEIADDATSPARAQEGATR</sequence>
<dbReference type="AlphaFoldDB" id="A0A6H9UPS5"/>
<organism evidence="1 2">
    <name type="scientific">Streptomyces luteolifulvus</name>
    <dbReference type="NCBI Taxonomy" id="2615112"/>
    <lineage>
        <taxon>Bacteria</taxon>
        <taxon>Bacillati</taxon>
        <taxon>Actinomycetota</taxon>
        <taxon>Actinomycetes</taxon>
        <taxon>Kitasatosporales</taxon>
        <taxon>Streptomycetaceae</taxon>
        <taxon>Streptomyces</taxon>
    </lineage>
</organism>
<proteinExistence type="predicted"/>
<gene>
    <name evidence="1" type="ORF">F7R91_37660</name>
</gene>
<accession>A0A6H9UPS5</accession>
<keyword evidence="2" id="KW-1185">Reference proteome</keyword>
<reference evidence="1 2" key="1">
    <citation type="submission" date="2019-09" db="EMBL/GenBank/DDBJ databases">
        <title>Screening of Novel Bioactive Compounds from Soil-Associated.</title>
        <authorList>
            <person name="Zhao S."/>
        </authorList>
    </citation>
    <scope>NUCLEOTIDE SEQUENCE [LARGE SCALE GENOMIC DNA]</scope>
    <source>
        <strain evidence="1 2">HIT-DPA4</strain>
    </source>
</reference>
<comment type="caution">
    <text evidence="1">The sequence shown here is derived from an EMBL/GenBank/DDBJ whole genome shotgun (WGS) entry which is preliminary data.</text>
</comment>
<name>A0A6H9UPS5_9ACTN</name>
<evidence type="ECO:0000313" key="1">
    <source>
        <dbReference type="EMBL" id="KAB1140007.1"/>
    </source>
</evidence>
<protein>
    <submittedName>
        <fullName evidence="1">Uncharacterized protein</fullName>
    </submittedName>
</protein>
<dbReference type="EMBL" id="VZRB01000048">
    <property type="protein sequence ID" value="KAB1140007.1"/>
    <property type="molecule type" value="Genomic_DNA"/>
</dbReference>
<evidence type="ECO:0000313" key="2">
    <source>
        <dbReference type="Proteomes" id="UP000442707"/>
    </source>
</evidence>
<dbReference type="Gene3D" id="3.30.470.20">
    <property type="entry name" value="ATP-grasp fold, B domain"/>
    <property type="match status" value="1"/>
</dbReference>
<dbReference type="Proteomes" id="UP000442707">
    <property type="component" value="Unassembled WGS sequence"/>
</dbReference>
<dbReference type="RefSeq" id="WP_150957779.1">
    <property type="nucleotide sequence ID" value="NZ_VZRB01000048.1"/>
</dbReference>